<keyword evidence="4" id="KW-0479">Metal-binding</keyword>
<evidence type="ECO:0008006" key="15">
    <source>
        <dbReference type="Google" id="ProtNLM"/>
    </source>
</evidence>
<evidence type="ECO:0000313" key="13">
    <source>
        <dbReference type="EMBL" id="CAE8594787.1"/>
    </source>
</evidence>
<keyword evidence="5" id="KW-0863">Zinc-finger</keyword>
<keyword evidence="8" id="KW-0539">Nucleus</keyword>
<dbReference type="EMBL" id="CAJNNV010007335">
    <property type="protein sequence ID" value="CAE8594787.1"/>
    <property type="molecule type" value="Genomic_DNA"/>
</dbReference>
<name>A0A813E2Z4_POLGL</name>
<keyword evidence="3" id="KW-0235">DNA replication</keyword>
<dbReference type="InterPro" id="IPR013955">
    <property type="entry name" value="Rep_factor-A_C"/>
</dbReference>
<feature type="region of interest" description="Disordered" evidence="9">
    <location>
        <begin position="443"/>
        <end position="477"/>
    </location>
</feature>
<dbReference type="AlphaFoldDB" id="A0A813E2Z4"/>
<comment type="similarity">
    <text evidence="2">Belongs to the replication factor A protein 1 family.</text>
</comment>
<evidence type="ECO:0000256" key="7">
    <source>
        <dbReference type="ARBA" id="ARBA00023125"/>
    </source>
</evidence>
<dbReference type="Gene3D" id="2.40.50.140">
    <property type="entry name" value="Nucleic acid-binding proteins"/>
    <property type="match status" value="3"/>
</dbReference>
<dbReference type="PANTHER" id="PTHR47165:SF4">
    <property type="entry name" value="OS03G0429900 PROTEIN"/>
    <property type="match status" value="1"/>
</dbReference>
<dbReference type="InterPro" id="IPR004365">
    <property type="entry name" value="NA-bd_OB_tRNA"/>
</dbReference>
<feature type="region of interest" description="Disordered" evidence="9">
    <location>
        <begin position="489"/>
        <end position="530"/>
    </location>
</feature>
<feature type="region of interest" description="Disordered" evidence="9">
    <location>
        <begin position="1"/>
        <end position="71"/>
    </location>
</feature>
<reference evidence="13" key="1">
    <citation type="submission" date="2021-02" db="EMBL/GenBank/DDBJ databases">
        <authorList>
            <person name="Dougan E. K."/>
            <person name="Rhodes N."/>
            <person name="Thang M."/>
            <person name="Chan C."/>
        </authorList>
    </citation>
    <scope>NUCLEOTIDE SEQUENCE</scope>
</reference>
<evidence type="ECO:0000259" key="10">
    <source>
        <dbReference type="Pfam" id="PF01336"/>
    </source>
</evidence>
<feature type="compositionally biased region" description="Acidic residues" evidence="9">
    <location>
        <begin position="105"/>
        <end position="120"/>
    </location>
</feature>
<dbReference type="Proteomes" id="UP000654075">
    <property type="component" value="Unassembled WGS sequence"/>
</dbReference>
<accession>A0A813E2Z4</accession>
<evidence type="ECO:0000256" key="8">
    <source>
        <dbReference type="ARBA" id="ARBA00023242"/>
    </source>
</evidence>
<evidence type="ECO:0000256" key="2">
    <source>
        <dbReference type="ARBA" id="ARBA00005690"/>
    </source>
</evidence>
<evidence type="ECO:0000259" key="11">
    <source>
        <dbReference type="Pfam" id="PF08646"/>
    </source>
</evidence>
<sequence length="985" mass="105887">MSSGSRAKAPSIEAEAPTVFTRRRARLGTAPARYHVPSIPTLTSPGASPPAGYRRVRVRDNDCEIQDNDTKDKRRMAVFFLDPAQLLADIRKQGGSRTSKKDEPDKDDEDDDDDDEDDDSKEASPDDEKVARMYNGMKSMSMTDIQSPKSSAVSEKKVKKRSLGASASDKEFIQAGSVQGVPWEQDRELKGIDQAGGPVFGRVLTEAKGTQMLPGLLGGGGGGTGEMKGSDRKQATPVQVQESPSTSNRVSYGLILEQKFSAGNEATLRLEFKFGQMREAYHQYIPALANFPFGIPCSSLPPCSGPCPALMSPAGLMQPNHPGSSACPLLTANCIPLIAAGRLLPAANDDGGVEGPSVQVIGKRGGPDLDGRTALRLSDGTNYMLAILAEDIQDPAEGCILTLLEWTVGIHQGHHALFVGDFEGFANKAFPIVGQPMAYGAGQTGGNSAVPRGSEQLPAASVVAPAHPQKTLESHSRVVATPVRSAAPFPSEQAAVRSDDPVQAPSPDRPASSASVMRPGAQGPPSAPLPLMAIGQLSTYTTRCRIMGRVTSKSSVRQFQNSRGPGKLFSMDITDAEGSAVRVTFFGAAVDKFFGMVAVKGIYEISGSVKPANPRFCKYPVEVHVDEKGSSVTAVTEDGSIPQLQYNFVELAQLRTASLGCSCDIVAVVTEVQDAVLLQTRIGQRLKRQITIVDNSSTSVAITLWADRAELPIQVGHVVFVRGAKVSDFNGRSLDLSEASFLDVNPDDQRAFRLQAWYQAGGKDEPVRLALSGSREPGMRGRKKTLVEAVQQDWALQLAAGGFTQQSLDPKSRCINFHQVVPATVTAVPHERPPFYYACTTDVPGFEGRPPRMCNKKVTNGQCSAQHACAQPEARLMLRFKVADATTSAYMEAFGDKAEMIAGISSAGLAELYDKSLDGSVQAAQDYEAMYSKMVRRWGICVKSRKEAWEGKERIRMSVEQCGPINFVSDGLEMAAEVRRVLEVR</sequence>
<keyword evidence="14" id="KW-1185">Reference proteome</keyword>
<comment type="caution">
    <text evidence="13">The sequence shown here is derived from an EMBL/GenBank/DDBJ whole genome shotgun (WGS) entry which is preliminary data.</text>
</comment>
<evidence type="ECO:0000256" key="9">
    <source>
        <dbReference type="SAM" id="MobiDB-lite"/>
    </source>
</evidence>
<dbReference type="FunFam" id="2.40.50.140:FF:000064">
    <property type="entry name" value="Replication protein A subunit"/>
    <property type="match status" value="1"/>
</dbReference>
<feature type="compositionally biased region" description="Basic and acidic residues" evidence="9">
    <location>
        <begin position="121"/>
        <end position="131"/>
    </location>
</feature>
<dbReference type="GO" id="GO:0008270">
    <property type="term" value="F:zinc ion binding"/>
    <property type="evidence" value="ECO:0007669"/>
    <property type="project" value="UniProtKB-KW"/>
</dbReference>
<keyword evidence="7" id="KW-0238">DNA-binding</keyword>
<proteinExistence type="inferred from homology"/>
<feature type="domain" description="Replication protein A OB" evidence="12">
    <location>
        <begin position="652"/>
        <end position="745"/>
    </location>
</feature>
<feature type="domain" description="Replication factor A C-terminal" evidence="11">
    <location>
        <begin position="821"/>
        <end position="970"/>
    </location>
</feature>
<evidence type="ECO:0000256" key="3">
    <source>
        <dbReference type="ARBA" id="ARBA00022705"/>
    </source>
</evidence>
<dbReference type="GO" id="GO:0006260">
    <property type="term" value="P:DNA replication"/>
    <property type="evidence" value="ECO:0007669"/>
    <property type="project" value="UniProtKB-KW"/>
</dbReference>
<gene>
    <name evidence="13" type="ORF">PGLA1383_LOCUS13311</name>
</gene>
<evidence type="ECO:0000256" key="6">
    <source>
        <dbReference type="ARBA" id="ARBA00022833"/>
    </source>
</evidence>
<dbReference type="PANTHER" id="PTHR47165">
    <property type="entry name" value="OS03G0429900 PROTEIN"/>
    <property type="match status" value="1"/>
</dbReference>
<dbReference type="GO" id="GO:0005634">
    <property type="term" value="C:nucleus"/>
    <property type="evidence" value="ECO:0007669"/>
    <property type="project" value="UniProtKB-SubCell"/>
</dbReference>
<dbReference type="Pfam" id="PF01336">
    <property type="entry name" value="tRNA_anti-codon"/>
    <property type="match status" value="1"/>
</dbReference>
<dbReference type="CDD" id="cd04475">
    <property type="entry name" value="RPA1_DBD_B"/>
    <property type="match status" value="1"/>
</dbReference>
<feature type="compositionally biased region" description="Low complexity" evidence="9">
    <location>
        <begin position="505"/>
        <end position="515"/>
    </location>
</feature>
<feature type="compositionally biased region" description="Gly residues" evidence="9">
    <location>
        <begin position="216"/>
        <end position="226"/>
    </location>
</feature>
<feature type="region of interest" description="Disordered" evidence="9">
    <location>
        <begin position="90"/>
        <end position="166"/>
    </location>
</feature>
<evidence type="ECO:0000256" key="5">
    <source>
        <dbReference type="ARBA" id="ARBA00022771"/>
    </source>
</evidence>
<organism evidence="13 14">
    <name type="scientific">Polarella glacialis</name>
    <name type="common">Dinoflagellate</name>
    <dbReference type="NCBI Taxonomy" id="89957"/>
    <lineage>
        <taxon>Eukaryota</taxon>
        <taxon>Sar</taxon>
        <taxon>Alveolata</taxon>
        <taxon>Dinophyceae</taxon>
        <taxon>Suessiales</taxon>
        <taxon>Suessiaceae</taxon>
        <taxon>Polarella</taxon>
    </lineage>
</organism>
<dbReference type="Pfam" id="PF08646">
    <property type="entry name" value="Rep_fac-A_C"/>
    <property type="match status" value="1"/>
</dbReference>
<dbReference type="SUPFAM" id="SSF50249">
    <property type="entry name" value="Nucleic acid-binding proteins"/>
    <property type="match status" value="3"/>
</dbReference>
<dbReference type="CDD" id="cd04474">
    <property type="entry name" value="RPA1_DBD_A"/>
    <property type="match status" value="1"/>
</dbReference>
<evidence type="ECO:0000259" key="12">
    <source>
        <dbReference type="Pfam" id="PF16900"/>
    </source>
</evidence>
<comment type="subcellular location">
    <subcellularLocation>
        <location evidence="1">Nucleus</location>
    </subcellularLocation>
</comment>
<dbReference type="InterPro" id="IPR012340">
    <property type="entry name" value="NA-bd_OB-fold"/>
</dbReference>
<protein>
    <recommendedName>
        <fullName evidence="15">Replication protein A subunit</fullName>
    </recommendedName>
</protein>
<dbReference type="InterPro" id="IPR031657">
    <property type="entry name" value="REPA_OB_2"/>
</dbReference>
<feature type="domain" description="OB" evidence="10">
    <location>
        <begin position="545"/>
        <end position="627"/>
    </location>
</feature>
<evidence type="ECO:0000256" key="1">
    <source>
        <dbReference type="ARBA" id="ARBA00004123"/>
    </source>
</evidence>
<keyword evidence="6" id="KW-0862">Zinc</keyword>
<dbReference type="FunFam" id="2.40.50.140:FF:000041">
    <property type="entry name" value="Replication protein A subunit"/>
    <property type="match status" value="1"/>
</dbReference>
<dbReference type="GO" id="GO:0003677">
    <property type="term" value="F:DNA binding"/>
    <property type="evidence" value="ECO:0007669"/>
    <property type="project" value="UniProtKB-KW"/>
</dbReference>
<dbReference type="Pfam" id="PF16900">
    <property type="entry name" value="REPA_OB_2"/>
    <property type="match status" value="1"/>
</dbReference>
<evidence type="ECO:0000256" key="4">
    <source>
        <dbReference type="ARBA" id="ARBA00022723"/>
    </source>
</evidence>
<evidence type="ECO:0000313" key="14">
    <source>
        <dbReference type="Proteomes" id="UP000654075"/>
    </source>
</evidence>
<feature type="region of interest" description="Disordered" evidence="9">
    <location>
        <begin position="212"/>
        <end position="244"/>
    </location>
</feature>
<dbReference type="OrthoDB" id="1751331at2759"/>
<feature type="compositionally biased region" description="Basic and acidic residues" evidence="9">
    <location>
        <begin position="58"/>
        <end position="71"/>
    </location>
</feature>